<sequence>MIRNLLLERNLPNVLSGIESLEEWEKQREVLKDMLCKYEYGYFPEKPKEVKFEIIETDSHFCASNVVLQKIKLTVSLHNGDYSFPFYFACPSANGKYKTIVHISFSPHVPDKFMPSEELADNGFAVASFFYEDVTSDNDDFSIGLSGLLYPDGKRLEDSAGKISIWAWAAMRIMDFLETHEKVDLSNITIAGHSRLGKTALLTAAFDERFAFVFANNSGCSGAAISRGKVGETIEKINLSFPYWFCKSYKQFSNKEFEMPFDQHFLMALIAPRKIYVSSAEDDMWADPTSEFLSCVAASSVYEKIYADNGLVHDGSLPEAGVSLHDGNIGYHKRAGTHYLSRYDWNQFTDYVKRHSK</sequence>
<dbReference type="EC" id="3.4.-.-" evidence="5"/>
<accession>A0ABW0LGT9</accession>
<name>A0ABW0LGT9_9BACI</name>
<evidence type="ECO:0000313" key="5">
    <source>
        <dbReference type="EMBL" id="MFC5465024.1"/>
    </source>
</evidence>
<comment type="caution">
    <text evidence="5">The sequence shown here is derived from an EMBL/GenBank/DDBJ whole genome shotgun (WGS) entry which is preliminary data.</text>
</comment>
<keyword evidence="1" id="KW-0719">Serine esterase</keyword>
<dbReference type="EMBL" id="JBHSMC010000013">
    <property type="protein sequence ID" value="MFC5465024.1"/>
    <property type="molecule type" value="Genomic_DNA"/>
</dbReference>
<keyword evidence="3 5" id="KW-0378">Hydrolase</keyword>
<reference evidence="6" key="1">
    <citation type="journal article" date="2019" name="Int. J. Syst. Evol. Microbiol.">
        <title>The Global Catalogue of Microorganisms (GCM) 10K type strain sequencing project: providing services to taxonomists for standard genome sequencing and annotation.</title>
        <authorList>
            <consortium name="The Broad Institute Genomics Platform"/>
            <consortium name="The Broad Institute Genome Sequencing Center for Infectious Disease"/>
            <person name="Wu L."/>
            <person name="Ma J."/>
        </authorList>
    </citation>
    <scope>NUCLEOTIDE SEQUENCE [LARGE SCALE GENOMIC DNA]</scope>
    <source>
        <strain evidence="6">CGMCC 1.12237</strain>
    </source>
</reference>
<keyword evidence="6" id="KW-1185">Reference proteome</keyword>
<evidence type="ECO:0000256" key="1">
    <source>
        <dbReference type="ARBA" id="ARBA00022487"/>
    </source>
</evidence>
<keyword evidence="2" id="KW-0732">Signal</keyword>
<dbReference type="InterPro" id="IPR029058">
    <property type="entry name" value="AB_hydrolase_fold"/>
</dbReference>
<evidence type="ECO:0000256" key="2">
    <source>
        <dbReference type="ARBA" id="ARBA00022729"/>
    </source>
</evidence>
<proteinExistence type="predicted"/>
<dbReference type="SUPFAM" id="SSF53474">
    <property type="entry name" value="alpha/beta-Hydrolases"/>
    <property type="match status" value="1"/>
</dbReference>
<dbReference type="Proteomes" id="UP001596147">
    <property type="component" value="Unassembled WGS sequence"/>
</dbReference>
<dbReference type="Pfam" id="PF22244">
    <property type="entry name" value="GCE_fung"/>
    <property type="match status" value="1"/>
</dbReference>
<evidence type="ECO:0000313" key="6">
    <source>
        <dbReference type="Proteomes" id="UP001596147"/>
    </source>
</evidence>
<dbReference type="Gene3D" id="3.40.50.1820">
    <property type="entry name" value="alpha/beta hydrolase"/>
    <property type="match status" value="1"/>
</dbReference>
<feature type="domain" description="4-O-methyl-glucuronoyl methylesterase-like" evidence="4">
    <location>
        <begin position="79"/>
        <end position="304"/>
    </location>
</feature>
<evidence type="ECO:0000259" key="4">
    <source>
        <dbReference type="Pfam" id="PF22244"/>
    </source>
</evidence>
<evidence type="ECO:0000256" key="3">
    <source>
        <dbReference type="ARBA" id="ARBA00022801"/>
    </source>
</evidence>
<organism evidence="5 6">
    <name type="scientific">Lederbergia graminis</name>
    <dbReference type="NCBI Taxonomy" id="735518"/>
    <lineage>
        <taxon>Bacteria</taxon>
        <taxon>Bacillati</taxon>
        <taxon>Bacillota</taxon>
        <taxon>Bacilli</taxon>
        <taxon>Bacillales</taxon>
        <taxon>Bacillaceae</taxon>
        <taxon>Lederbergia</taxon>
    </lineage>
</organism>
<dbReference type="RefSeq" id="WP_382350771.1">
    <property type="nucleotide sequence ID" value="NZ_JBHSMC010000013.1"/>
</dbReference>
<gene>
    <name evidence="5" type="ORF">ACFPM4_09685</name>
</gene>
<dbReference type="GO" id="GO:0016787">
    <property type="term" value="F:hydrolase activity"/>
    <property type="evidence" value="ECO:0007669"/>
    <property type="project" value="UniProtKB-KW"/>
</dbReference>
<dbReference type="InterPro" id="IPR054579">
    <property type="entry name" value="GCE-like_dom"/>
</dbReference>
<protein>
    <submittedName>
        <fullName evidence="5">Alpha/beta hydrolase family protein</fullName>
        <ecNumber evidence="5">3.4.-.-</ecNumber>
    </submittedName>
</protein>